<accession>M1DLW6</accession>
<feature type="compositionally biased region" description="Basic and acidic residues" evidence="1">
    <location>
        <begin position="109"/>
        <end position="139"/>
    </location>
</feature>
<dbReference type="PaxDb" id="4113-PGSC0003DMT400091109"/>
<dbReference type="InParanoid" id="M1DLW6"/>
<dbReference type="Proteomes" id="UP000011115">
    <property type="component" value="Unassembled WGS sequence"/>
</dbReference>
<proteinExistence type="predicted"/>
<evidence type="ECO:0000313" key="2">
    <source>
        <dbReference type="EnsemblPlants" id="PGSC0003DMT400091109"/>
    </source>
</evidence>
<reference evidence="2" key="2">
    <citation type="submission" date="2015-06" db="UniProtKB">
        <authorList>
            <consortium name="EnsemblPlants"/>
        </authorList>
    </citation>
    <scope>IDENTIFICATION</scope>
    <source>
        <strain evidence="2">DM1-3 516 R44</strain>
    </source>
</reference>
<dbReference type="Gramene" id="PGSC0003DMT400091109">
    <property type="protein sequence ID" value="PGSC0003DMT400091109"/>
    <property type="gene ID" value="PGSC0003DMG400040680"/>
</dbReference>
<evidence type="ECO:0000256" key="1">
    <source>
        <dbReference type="SAM" id="MobiDB-lite"/>
    </source>
</evidence>
<sequence>MVKGQSKKAMTGAIGAPPIRLVKPECLRLVNLKLKFKECINSNLKRRKGVPTLSTSGFLILNIPKHCEEMSVNGSNASKLGNNDDIGNMHDVNKDQLGSAGAIRLPPTMDKKAKEKCKDINGQKKYEKQSGRPPKTLDE</sequence>
<feature type="region of interest" description="Disordered" evidence="1">
    <location>
        <begin position="73"/>
        <end position="139"/>
    </location>
</feature>
<dbReference type="HOGENOM" id="CLU_1848603_0_0_1"/>
<evidence type="ECO:0000313" key="3">
    <source>
        <dbReference type="Proteomes" id="UP000011115"/>
    </source>
</evidence>
<organism evidence="2 3">
    <name type="scientific">Solanum tuberosum</name>
    <name type="common">Potato</name>
    <dbReference type="NCBI Taxonomy" id="4113"/>
    <lineage>
        <taxon>Eukaryota</taxon>
        <taxon>Viridiplantae</taxon>
        <taxon>Streptophyta</taxon>
        <taxon>Embryophyta</taxon>
        <taxon>Tracheophyta</taxon>
        <taxon>Spermatophyta</taxon>
        <taxon>Magnoliopsida</taxon>
        <taxon>eudicotyledons</taxon>
        <taxon>Gunneridae</taxon>
        <taxon>Pentapetalae</taxon>
        <taxon>asterids</taxon>
        <taxon>lamiids</taxon>
        <taxon>Solanales</taxon>
        <taxon>Solanaceae</taxon>
        <taxon>Solanoideae</taxon>
        <taxon>Solaneae</taxon>
        <taxon>Solanum</taxon>
    </lineage>
</organism>
<dbReference type="EnsemblPlants" id="PGSC0003DMT400091109">
    <property type="protein sequence ID" value="PGSC0003DMT400091109"/>
    <property type="gene ID" value="PGSC0003DMG400040680"/>
</dbReference>
<reference evidence="3" key="1">
    <citation type="journal article" date="2011" name="Nature">
        <title>Genome sequence and analysis of the tuber crop potato.</title>
        <authorList>
            <consortium name="The Potato Genome Sequencing Consortium"/>
        </authorList>
    </citation>
    <scope>NUCLEOTIDE SEQUENCE [LARGE SCALE GENOMIC DNA]</scope>
    <source>
        <strain evidence="3">cv. DM1-3 516 R44</strain>
    </source>
</reference>
<name>M1DLW6_SOLTU</name>
<protein>
    <submittedName>
        <fullName evidence="2">Uncharacterized protein</fullName>
    </submittedName>
</protein>
<keyword evidence="3" id="KW-1185">Reference proteome</keyword>
<dbReference type="AlphaFoldDB" id="M1DLW6"/>